<dbReference type="InterPro" id="IPR036388">
    <property type="entry name" value="WH-like_DNA-bd_sf"/>
</dbReference>
<keyword evidence="3" id="KW-0159">Chromosome partition</keyword>
<reference evidence="6" key="1">
    <citation type="submission" date="2019-08" db="EMBL/GenBank/DDBJ databases">
        <authorList>
            <person name="Kucharzyk K."/>
            <person name="Murdoch R.W."/>
            <person name="Higgins S."/>
            <person name="Loffler F."/>
        </authorList>
    </citation>
    <scope>NUCLEOTIDE SEQUENCE</scope>
</reference>
<evidence type="ECO:0000256" key="2">
    <source>
        <dbReference type="ARBA" id="ARBA00022618"/>
    </source>
</evidence>
<dbReference type="GO" id="GO:0051301">
    <property type="term" value="P:cell division"/>
    <property type="evidence" value="ECO:0007669"/>
    <property type="project" value="UniProtKB-KW"/>
</dbReference>
<evidence type="ECO:0000256" key="4">
    <source>
        <dbReference type="ARBA" id="ARBA00023306"/>
    </source>
</evidence>
<accession>A0A645E826</accession>
<dbReference type="AlphaFoldDB" id="A0A645E826"/>
<proteinExistence type="predicted"/>
<name>A0A645E826_9ZZZZ</name>
<dbReference type="PIRSF" id="PIRSF019345">
    <property type="entry name" value="ScpB"/>
    <property type="match status" value="1"/>
</dbReference>
<evidence type="ECO:0000256" key="5">
    <source>
        <dbReference type="SAM" id="MobiDB-lite"/>
    </source>
</evidence>
<keyword evidence="1" id="KW-0963">Cytoplasm</keyword>
<protein>
    <submittedName>
        <fullName evidence="6">Segregation and condensation protein B</fullName>
    </submittedName>
</protein>
<sequence length="208" mass="23058">MPQIEENENMGLLERQIEALLFVSPQPVSSVTMADHLGVSPERVDRAVAAIKSLYAKGRGLTLLNLAGGWQMATAPDLADTVESFSAYLSMQRIRLSRAALETLSVIAYNQPITMAEIEEIRSVRCDRVVETLLKNGLIDRPRRENKRKSLRRYRTTNKFLEIFGLSSISALPTLEELREECEADEELSAIGDGEASCGEGESELGDE</sequence>
<dbReference type="PANTHER" id="PTHR34298">
    <property type="entry name" value="SEGREGATION AND CONDENSATION PROTEIN B"/>
    <property type="match status" value="1"/>
</dbReference>
<gene>
    <name evidence="6" type="primary">scpB_23</name>
    <name evidence="6" type="ORF">SDC9_144756</name>
</gene>
<dbReference type="NCBIfam" id="TIGR00281">
    <property type="entry name" value="SMC-Scp complex subunit ScpB"/>
    <property type="match status" value="1"/>
</dbReference>
<dbReference type="InterPro" id="IPR005234">
    <property type="entry name" value="ScpB_csome_segregation"/>
</dbReference>
<evidence type="ECO:0000256" key="3">
    <source>
        <dbReference type="ARBA" id="ARBA00022829"/>
    </source>
</evidence>
<dbReference type="SUPFAM" id="SSF46785">
    <property type="entry name" value="Winged helix' DNA-binding domain"/>
    <property type="match status" value="2"/>
</dbReference>
<dbReference type="InterPro" id="IPR036390">
    <property type="entry name" value="WH_DNA-bd_sf"/>
</dbReference>
<organism evidence="6">
    <name type="scientific">bioreactor metagenome</name>
    <dbReference type="NCBI Taxonomy" id="1076179"/>
    <lineage>
        <taxon>unclassified sequences</taxon>
        <taxon>metagenomes</taxon>
        <taxon>ecological metagenomes</taxon>
    </lineage>
</organism>
<keyword evidence="4" id="KW-0131">Cell cycle</keyword>
<dbReference type="EMBL" id="VSSQ01043842">
    <property type="protein sequence ID" value="MPM97581.1"/>
    <property type="molecule type" value="Genomic_DNA"/>
</dbReference>
<dbReference type="Gene3D" id="1.10.10.10">
    <property type="entry name" value="Winged helix-like DNA-binding domain superfamily/Winged helix DNA-binding domain"/>
    <property type="match status" value="2"/>
</dbReference>
<keyword evidence="2" id="KW-0132">Cell division</keyword>
<comment type="caution">
    <text evidence="6">The sequence shown here is derived from an EMBL/GenBank/DDBJ whole genome shotgun (WGS) entry which is preliminary data.</text>
</comment>
<evidence type="ECO:0000256" key="1">
    <source>
        <dbReference type="ARBA" id="ARBA00022490"/>
    </source>
</evidence>
<dbReference type="Pfam" id="PF04079">
    <property type="entry name" value="SMC_ScpB"/>
    <property type="match status" value="1"/>
</dbReference>
<feature type="region of interest" description="Disordered" evidence="5">
    <location>
        <begin position="186"/>
        <end position="208"/>
    </location>
</feature>
<dbReference type="GO" id="GO:0051304">
    <property type="term" value="P:chromosome separation"/>
    <property type="evidence" value="ECO:0007669"/>
    <property type="project" value="InterPro"/>
</dbReference>
<evidence type="ECO:0000313" key="6">
    <source>
        <dbReference type="EMBL" id="MPM97581.1"/>
    </source>
</evidence>
<dbReference type="PANTHER" id="PTHR34298:SF2">
    <property type="entry name" value="SEGREGATION AND CONDENSATION PROTEIN B"/>
    <property type="match status" value="1"/>
</dbReference>